<dbReference type="Proteomes" id="UP000546324">
    <property type="component" value="Unassembled WGS sequence"/>
</dbReference>
<evidence type="ECO:0000259" key="2">
    <source>
        <dbReference type="Pfam" id="PF02342"/>
    </source>
</evidence>
<gene>
    <name evidence="3" type="ORF">BKA00_003815</name>
</gene>
<evidence type="ECO:0000313" key="3">
    <source>
        <dbReference type="EMBL" id="MBB6396901.1"/>
    </source>
</evidence>
<dbReference type="RefSeq" id="WP_185026879.1">
    <property type="nucleotide sequence ID" value="NZ_JACHMQ010000001.1"/>
</dbReference>
<dbReference type="Pfam" id="PF02342">
    <property type="entry name" value="TerD"/>
    <property type="match status" value="1"/>
</dbReference>
<reference evidence="3 4" key="1">
    <citation type="submission" date="2020-08" db="EMBL/GenBank/DDBJ databases">
        <title>Sequencing the genomes of 1000 actinobacteria strains.</title>
        <authorList>
            <person name="Klenk H.-P."/>
        </authorList>
    </citation>
    <scope>NUCLEOTIDE SEQUENCE [LARGE SCALE GENOMIC DNA]</scope>
    <source>
        <strain evidence="3 4">DSM 43675</strain>
    </source>
</reference>
<protein>
    <submittedName>
        <fullName evidence="3">Stress response protein SCP2</fullName>
    </submittedName>
</protein>
<feature type="domain" description="TerD" evidence="2">
    <location>
        <begin position="20"/>
        <end position="54"/>
    </location>
</feature>
<sequence length="68" mass="7238">MLRKGENAALDGGRVRVAVTAAGTPIDVSAVLLGDDRRVRSDDDLVFFNHPAQDGSGWKAPRSSSTRT</sequence>
<accession>A0A7X0KZV5</accession>
<dbReference type="Gene3D" id="2.60.60.30">
    <property type="entry name" value="sav2460 like domains"/>
    <property type="match status" value="1"/>
</dbReference>
<feature type="region of interest" description="Disordered" evidence="1">
    <location>
        <begin position="49"/>
        <end position="68"/>
    </location>
</feature>
<dbReference type="AlphaFoldDB" id="A0A7X0KZV5"/>
<keyword evidence="4" id="KW-1185">Reference proteome</keyword>
<dbReference type="EMBL" id="JACHMQ010000001">
    <property type="protein sequence ID" value="MBB6396901.1"/>
    <property type="molecule type" value="Genomic_DNA"/>
</dbReference>
<organism evidence="3 4">
    <name type="scientific">Actinomadura coerulea</name>
    <dbReference type="NCBI Taxonomy" id="46159"/>
    <lineage>
        <taxon>Bacteria</taxon>
        <taxon>Bacillati</taxon>
        <taxon>Actinomycetota</taxon>
        <taxon>Actinomycetes</taxon>
        <taxon>Streptosporangiales</taxon>
        <taxon>Thermomonosporaceae</taxon>
        <taxon>Actinomadura</taxon>
    </lineage>
</organism>
<evidence type="ECO:0000256" key="1">
    <source>
        <dbReference type="SAM" id="MobiDB-lite"/>
    </source>
</evidence>
<evidence type="ECO:0000313" key="4">
    <source>
        <dbReference type="Proteomes" id="UP000546324"/>
    </source>
</evidence>
<name>A0A7X0KZV5_9ACTN</name>
<dbReference type="InterPro" id="IPR003325">
    <property type="entry name" value="TerD"/>
</dbReference>
<comment type="caution">
    <text evidence="3">The sequence shown here is derived from an EMBL/GenBank/DDBJ whole genome shotgun (WGS) entry which is preliminary data.</text>
</comment>
<proteinExistence type="predicted"/>